<evidence type="ECO:0000256" key="1">
    <source>
        <dbReference type="ARBA" id="ARBA00004496"/>
    </source>
</evidence>
<name>A0A7N4PQ76_SARHA</name>
<gene>
    <name evidence="5" type="primary">LOC111718642</name>
</gene>
<evidence type="ECO:0000256" key="3">
    <source>
        <dbReference type="ARBA" id="ARBA00022490"/>
    </source>
</evidence>
<evidence type="ECO:0000256" key="4">
    <source>
        <dbReference type="SAM" id="MobiDB-lite"/>
    </source>
</evidence>
<dbReference type="Gene3D" id="1.20.120.230">
    <property type="entry name" value="Alpha-catenin/vinculin-like"/>
    <property type="match status" value="4"/>
</dbReference>
<dbReference type="InterPro" id="IPR036723">
    <property type="entry name" value="Alpha-catenin/vinculin-like_sf"/>
</dbReference>
<dbReference type="OrthoDB" id="9449744at2759"/>
<dbReference type="Pfam" id="PF01044">
    <property type="entry name" value="Vinculin"/>
    <property type="match status" value="2"/>
</dbReference>
<keyword evidence="6" id="KW-1185">Reference proteome</keyword>
<keyword evidence="3" id="KW-0963">Cytoplasm</keyword>
<dbReference type="GO" id="GO:0008013">
    <property type="term" value="F:beta-catenin binding"/>
    <property type="evidence" value="ECO:0007669"/>
    <property type="project" value="TreeGrafter"/>
</dbReference>
<evidence type="ECO:0000313" key="6">
    <source>
        <dbReference type="Proteomes" id="UP000007648"/>
    </source>
</evidence>
<dbReference type="GO" id="GO:0005912">
    <property type="term" value="C:adherens junction"/>
    <property type="evidence" value="ECO:0007669"/>
    <property type="project" value="TreeGrafter"/>
</dbReference>
<dbReference type="InterPro" id="IPR006077">
    <property type="entry name" value="Vinculin/catenin"/>
</dbReference>
<dbReference type="RefSeq" id="XP_023350589.2">
    <property type="nucleotide sequence ID" value="XM_023494821.2"/>
</dbReference>
<feature type="region of interest" description="Disordered" evidence="4">
    <location>
        <begin position="1250"/>
        <end position="1269"/>
    </location>
</feature>
<feature type="region of interest" description="Disordered" evidence="4">
    <location>
        <begin position="1441"/>
        <end position="1473"/>
    </location>
</feature>
<evidence type="ECO:0008006" key="7">
    <source>
        <dbReference type="Google" id="ProtNLM"/>
    </source>
</evidence>
<dbReference type="GO" id="GO:0005737">
    <property type="term" value="C:cytoplasm"/>
    <property type="evidence" value="ECO:0007669"/>
    <property type="project" value="UniProtKB-SubCell"/>
</dbReference>
<feature type="compositionally biased region" description="Basic and acidic residues" evidence="4">
    <location>
        <begin position="1441"/>
        <end position="1452"/>
    </location>
</feature>
<dbReference type="GO" id="GO:0016477">
    <property type="term" value="P:cell migration"/>
    <property type="evidence" value="ECO:0007669"/>
    <property type="project" value="TreeGrafter"/>
</dbReference>
<dbReference type="Gene3D" id="1.20.120.810">
    <property type="entry name" value="Vinculin, Vh2 four-helix bundle"/>
    <property type="match status" value="1"/>
</dbReference>
<dbReference type="GeneID" id="111718642"/>
<dbReference type="GO" id="GO:0016342">
    <property type="term" value="C:catenin complex"/>
    <property type="evidence" value="ECO:0007669"/>
    <property type="project" value="TreeGrafter"/>
</dbReference>
<dbReference type="GO" id="GO:0051015">
    <property type="term" value="F:actin filament binding"/>
    <property type="evidence" value="ECO:0007669"/>
    <property type="project" value="InterPro"/>
</dbReference>
<dbReference type="GO" id="GO:0098609">
    <property type="term" value="P:cell-cell adhesion"/>
    <property type="evidence" value="ECO:0007669"/>
    <property type="project" value="TreeGrafter"/>
</dbReference>
<dbReference type="Proteomes" id="UP000007648">
    <property type="component" value="Unassembled WGS sequence"/>
</dbReference>
<comment type="similarity">
    <text evidence="2">Belongs to the vinculin/alpha-catenin family.</text>
</comment>
<reference evidence="5" key="3">
    <citation type="submission" date="2025-09" db="UniProtKB">
        <authorList>
            <consortium name="Ensembl"/>
        </authorList>
    </citation>
    <scope>IDENTIFICATION</scope>
</reference>
<organism evidence="5 6">
    <name type="scientific">Sarcophilus harrisii</name>
    <name type="common">Tasmanian devil</name>
    <name type="synonym">Sarcophilus laniarius</name>
    <dbReference type="NCBI Taxonomy" id="9305"/>
    <lineage>
        <taxon>Eukaryota</taxon>
        <taxon>Metazoa</taxon>
        <taxon>Chordata</taxon>
        <taxon>Craniata</taxon>
        <taxon>Vertebrata</taxon>
        <taxon>Euteleostomi</taxon>
        <taxon>Mammalia</taxon>
        <taxon>Metatheria</taxon>
        <taxon>Dasyuromorphia</taxon>
        <taxon>Dasyuridae</taxon>
        <taxon>Sarcophilus</taxon>
    </lineage>
</organism>
<accession>A0A7N4PQ76</accession>
<proteinExistence type="inferred from homology"/>
<reference evidence="5 6" key="1">
    <citation type="journal article" date="2011" name="Proc. Natl. Acad. Sci. U.S.A.">
        <title>Genetic diversity and population structure of the endangered marsupial Sarcophilus harrisii (Tasmanian devil).</title>
        <authorList>
            <person name="Miller W."/>
            <person name="Hayes V.M."/>
            <person name="Ratan A."/>
            <person name="Petersen D.C."/>
            <person name="Wittekindt N.E."/>
            <person name="Miller J."/>
            <person name="Walenz B."/>
            <person name="Knight J."/>
            <person name="Qi J."/>
            <person name="Zhao F."/>
            <person name="Wang Q."/>
            <person name="Bedoya-Reina O.C."/>
            <person name="Katiyar N."/>
            <person name="Tomsho L.P."/>
            <person name="Kasson L.M."/>
            <person name="Hardie R.A."/>
            <person name="Woodbridge P."/>
            <person name="Tindall E.A."/>
            <person name="Bertelsen M.F."/>
            <person name="Dixon D."/>
            <person name="Pyecroft S."/>
            <person name="Helgen K.M."/>
            <person name="Lesk A.M."/>
            <person name="Pringle T.H."/>
            <person name="Patterson N."/>
            <person name="Zhang Y."/>
            <person name="Kreiss A."/>
            <person name="Woods G.M."/>
            <person name="Jones M.E."/>
            <person name="Schuster S.C."/>
        </authorList>
    </citation>
    <scope>NUCLEOTIDE SEQUENCE [LARGE SCALE GENOMIC DNA]</scope>
</reference>
<reference evidence="5" key="2">
    <citation type="submission" date="2025-08" db="UniProtKB">
        <authorList>
            <consortium name="Ensembl"/>
        </authorList>
    </citation>
    <scope>IDENTIFICATION</scope>
</reference>
<dbReference type="KEGG" id="shr:111718642"/>
<dbReference type="PANTHER" id="PTHR18914">
    <property type="entry name" value="ALPHA CATENIN"/>
    <property type="match status" value="1"/>
</dbReference>
<evidence type="ECO:0000313" key="5">
    <source>
        <dbReference type="Ensembl" id="ENSSHAP00000041905.1"/>
    </source>
</evidence>
<dbReference type="InParanoid" id="A0A7N4PQ76"/>
<dbReference type="GeneTree" id="ENSGT01030000234543"/>
<protein>
    <recommendedName>
        <fullName evidence="7">Vinculin</fullName>
    </recommendedName>
</protein>
<evidence type="ECO:0000256" key="2">
    <source>
        <dbReference type="ARBA" id="ARBA00008376"/>
    </source>
</evidence>
<comment type="subcellular location">
    <subcellularLocation>
        <location evidence="1">Cytoplasm</location>
    </subcellularLocation>
</comment>
<dbReference type="PANTHER" id="PTHR18914:SF30">
    <property type="entry name" value="VINCULIN_ALPHA-CATENIN FAMILY MEMBER 1"/>
    <property type="match status" value="1"/>
</dbReference>
<dbReference type="Ensembl" id="ENSSHAT00000038816.1">
    <property type="protein sequence ID" value="ENSSHAP00000041905.1"/>
    <property type="gene ID" value="ENSSHAG00000020736.1"/>
</dbReference>
<sequence>MEAFHLCDISSITYNKNIERIISSMVAQLCHLIISMERRDVENETFAGLGTMAEELAKASEQLAHFAKRLAGESDEEVLKMEMVPAAEFLLLSGKNILLVAQKLYIHPDNQCHQEDLIITAQKILVGTVKILLIEDDAVMRKIIQVACWCLNCLETLEAAEDGSTVLPSFLNFSEGLLFLNTLTERRLLELKWSVHRDCLAQCLQLLKNCIPLCYTVTSSNLRHPQDNQVRESKSYIFDLTKKTLKELIVLLNAEREPQKDPRERSGVFSQHLEQLLMLLAEPALETVLQGNLDSLLGAVVFHSMLLAESSRPTMKLKLVQCCHCLLELRNMVVQRLSKKTSLSSVDCSNQDVREKWAILRHEVQILEQTMQTGLLYQILDTFTDVQGPLKRLIQAAWAATVLGSSWDSEEFAKSLQPFIDTFCMHSEKMFKVAHLVLARCTQQQIGKEIEETISTLQKLVARGLPLFTKRQEGLNLDCISDTFHDMYQAWVWAAEGLLSCFDNVFNIPEFLAVSIEEMAAHVGFSEWAWNSGNAKEFSRHVVYLQGRVKHIVQVMYRYVEQNQDPIFRNGLRVLIHHLENAIPAVTAAAERCLENRHDVRAKDMFLNKAKFLIDFAHGVQDALDGTCHPHILSPLGDQVHEFIPPKGQLCLTPHSLLEISSPEPMGKLIGGLRAEEFLNTSHGPEECHFRDSPTLSLMAPKTISQGVSLPVIRRLVLAVEHHDFPTVSSACTELLDLANCIDAAQEALVGEKSSESGGTEQTQDDIHLTPYMIGLAKEVANEPAPSTGRVLEEALQLSEKMTEAHQSLAAIAGAWYPFSQQLFCGILIADLPRNVQIFSEVRQNIMDVAQLADKAGQMHIDKETPLLMQNPEQLLQIQAKLQKVETHARHLLDKMFDSNGLQCLKTRETIIKGNCLLWSVAVQALLRSIDGFIGRDNLFLTELRQAVKDKLVVQGGLTPLASTSLRLQEAARLSSLLCGDKGIRGEVVLLQEEVHVLTEALLEVANILALSPPLVPNLAIRFELLQRELALQARLLAAHLSSINKDYERTIQDTIHLALSASSAPEDDKIKFKAALGKNMTRITSGIQTIKKIVEEGLEPGLGQESLLRVMEHLILLTADIGQKAHMLLEHPQDKVSGILESLQWEWAAEAHYVAAQLQVWRSSHSSALQHLAQDLQTRGAPVGIPSEDPDLTLPSWGEDPKEAEIDNTEYKITFSRGISDPAASEEPYLDLKDDVAVATSGKNQGKLVSKSHGASCCPAEPTPDPYNPFLRDDAMDKWRDGSNRIEQLTREMATEVFHMAQSLKRKGPIMTKAQLITSAKKTATSGHKFVKFIRLLAKNCLDQRCADELLCVLEQIQTMSSQLNIISSVKAALASSKSSEELLVNNAQNLLQGVLHTLKAAEAACLRGLREPLLDADEMEAAAFCMQWKRELLKHRSEEASNADRDESGLRKTAANKAPTLVSMVQEPWTT</sequence>
<dbReference type="SUPFAM" id="SSF47220">
    <property type="entry name" value="alpha-catenin/vinculin-like"/>
    <property type="match status" value="3"/>
</dbReference>